<dbReference type="InterPro" id="IPR000403">
    <property type="entry name" value="PI3/4_kinase_cat_dom"/>
</dbReference>
<dbReference type="InterPro" id="IPR016024">
    <property type="entry name" value="ARM-type_fold"/>
</dbReference>
<evidence type="ECO:0000256" key="1">
    <source>
        <dbReference type="ARBA" id="ARBA00007234"/>
    </source>
</evidence>
<protein>
    <recommendedName>
        <fullName evidence="7">Non-specific serine/threonine protein kinase</fullName>
    </recommendedName>
</protein>
<dbReference type="GO" id="GO:0035267">
    <property type="term" value="C:NuA4 histone acetyltransferase complex"/>
    <property type="evidence" value="ECO:0007669"/>
    <property type="project" value="TreeGrafter"/>
</dbReference>
<dbReference type="PANTHER" id="PTHR11139">
    <property type="entry name" value="ATAXIA TELANGIECTASIA MUTATED ATM -RELATED"/>
    <property type="match status" value="1"/>
</dbReference>
<feature type="compositionally biased region" description="Low complexity" evidence="2">
    <location>
        <begin position="2997"/>
        <end position="3006"/>
    </location>
</feature>
<reference evidence="6" key="2">
    <citation type="submission" date="2015-01" db="EMBL/GenBank/DDBJ databases">
        <title>Evolutionary Origins and Diversification of the Mycorrhizal Mutualists.</title>
        <authorList>
            <consortium name="DOE Joint Genome Institute"/>
            <consortium name="Mycorrhizal Genomics Consortium"/>
            <person name="Kohler A."/>
            <person name="Kuo A."/>
            <person name="Nagy L.G."/>
            <person name="Floudas D."/>
            <person name="Copeland A."/>
            <person name="Barry K.W."/>
            <person name="Cichocki N."/>
            <person name="Veneault-Fourrey C."/>
            <person name="LaButti K."/>
            <person name="Lindquist E.A."/>
            <person name="Lipzen A."/>
            <person name="Lundell T."/>
            <person name="Morin E."/>
            <person name="Murat C."/>
            <person name="Riley R."/>
            <person name="Ohm R."/>
            <person name="Sun H."/>
            <person name="Tunlid A."/>
            <person name="Henrissat B."/>
            <person name="Grigoriev I.V."/>
            <person name="Hibbett D.S."/>
            <person name="Martin F."/>
        </authorList>
    </citation>
    <scope>NUCLEOTIDE SEQUENCE [LARGE SCALE GENOMIC DNA]</scope>
    <source>
        <strain evidence="6">F 1598</strain>
    </source>
</reference>
<dbReference type="OrthoDB" id="5570127at2759"/>
<proteinExistence type="inferred from homology"/>
<dbReference type="Pfam" id="PF20206">
    <property type="entry name" value="Tra1_ring"/>
    <property type="match status" value="1"/>
</dbReference>
<dbReference type="Pfam" id="PF00454">
    <property type="entry name" value="PI3_PI4_kinase"/>
    <property type="match status" value="1"/>
</dbReference>
<evidence type="ECO:0000259" key="4">
    <source>
        <dbReference type="PROSITE" id="PS51189"/>
    </source>
</evidence>
<dbReference type="InterPro" id="IPR046807">
    <property type="entry name" value="Tra1_central"/>
</dbReference>
<dbReference type="CDD" id="cd05163">
    <property type="entry name" value="PIKK_TRRAP"/>
    <property type="match status" value="1"/>
</dbReference>
<dbReference type="GO" id="GO:0000124">
    <property type="term" value="C:SAGA complex"/>
    <property type="evidence" value="ECO:0007669"/>
    <property type="project" value="TreeGrafter"/>
</dbReference>
<dbReference type="FunCoup" id="A0A0C3GJL9">
    <property type="interactions" value="712"/>
</dbReference>
<evidence type="ECO:0000259" key="3">
    <source>
        <dbReference type="PROSITE" id="PS50290"/>
    </source>
</evidence>
<feature type="compositionally biased region" description="Polar residues" evidence="2">
    <location>
        <begin position="2954"/>
        <end position="2976"/>
    </location>
</feature>
<feature type="domain" description="FAT" evidence="4">
    <location>
        <begin position="2349"/>
        <end position="2906"/>
    </location>
</feature>
<dbReference type="GO" id="GO:0006281">
    <property type="term" value="P:DNA repair"/>
    <property type="evidence" value="ECO:0007669"/>
    <property type="project" value="TreeGrafter"/>
</dbReference>
<feature type="domain" description="PI3K/PI4K catalytic" evidence="3">
    <location>
        <begin position="3179"/>
        <end position="3512"/>
    </location>
</feature>
<sequence length="3549" mass="402217">MDNIPQMGTGQDLEMRAARIADPGVDLQTKYTVACELREMIDTVRDADSGRVLPQMVPALMDLLRSGEVAFHKDAREYHFRRVLIEILHRISCSDIIRGQAQLLFKGMLYLLRHDNEENGVTCCKTLIDLFRSFRNLTEDLVTDLMSTFQLVLHNMKALVDELLSEDSALLDEKALLPSVRSFKVLAEMGMVVVTFSQSHRQMVTPSVQTTMPLNFEVLALESPAQKIVRENYEAMGGFWAGMAPTIKNHHAFVDFISAQIKMVSYVAYVMRASGDQYDSYGETLILASLRIMQDCPANAIVSRRDLMVVLRHLVGTPFRKALLGHLDKVFNERVLLGVGVGSQETLRAQGYATVADLVYHLRNELTPSQLPRITHVYSRLMHNPYLSSNLHTLFAKMMFNLIEIITNTPQNAGRLLGTILDTCVDKLDSMSAVQEELERMKKAENDAVDIAFIERARPVAGAVYAVEKPEDAVHEHRLLLRTLLHGFRACLVALKRCDAPLTDGTLIFRVFEGSVRSMSLFDADHRDSNEAMDWFAGVLSELNLHVFQEVWTHKIEFFFELAKKRPTLLHICQSLFIKETASPTLVAIVLRFLIDRLPLLGEYDDQTAVVTIRLYKMAFNAVQTFPQANEPILASHLAKLIMDCFPLAAKATKPTNYLHLLRGLFRAIGGGGGRFELLYQEVLPLLPEMLESLNRQLLASEGFTRDMIVELCLTVPLRLTHLLPHLTYLMHPLALALRGSPELVSQGLRTLELCIDNLTPDFLDPTLSTVLRELMEALHSHLKPLPANHHHAHTTIRILGKLGGRNRRLLTKEPALQYRQYSPPAMALLTSGSSIDKIDLGPVSMLASRTIKKASSPYRAPAYKYLATCLNVLVHEDIQGRDQEDVFVKALEGIFDATHVPELQEQAQKFVRDLSQAVFEKEIRRTASSEGFRRNPSPLLLSYLEGLPHALARDSAEEAKSAQALVSLIIQDLVAMAGHNDVTSQDIIPPLHQIASRFSALCLEDSWVRKSAGCSGIRIMTCTPDLGVKWINDREVDLVRTLLHILKDLASDLPRDVDDVIDVLTRVLRVSNGDTYVPELTSHSRNKLIHLISIFCAELQSPNAVVRQAAQASIELLTTISGKSAHELLMPHRDRMLQMIYAKPLRALPFPIQIGMIEAIRYFVSLDPPLPELDTELLRLLHECLAAADADDNNLLGGRGNPRQGSIEVIKLRVACIKLLTASMPMTDFFSKHHATRQRVTGVYFKSLYSLSPEVKDVAHEGLRSVLKHQNRLPKELLQTGLRPILMNLADPKRLSVPGLEGLARLLELLTHYFKVEIGHKLLDHFRIVADPQMLQASSKLPLVDNEGITKLVRLANIFHLLPSAANIFLENLVNSIVQTEVQMHFSTRSPFSEPLAKYLDRYPAEAADYFMGLLQLPNYVQTLRSILHARLAPHLEREFMSRTSVIVTHCLKGNERNLLIPGLLLLGDLANLSPTWIAENAFVVDVLLEIWRSEIPQPDQSAVMIPEVIQRHAVILAIFMKALAQSSRIDLLFEIVAIYTRNLAMDLVRVTHFLYHHVALTEDTMYRRNVLMRFLTWFDDPSYPWSHKTYFLRFIVTPTLLVHASRSTSKEGLLDADFIRHIHRTIWHPMIDDATFGDADDMFKIELLHLTTVMVHHYPEYLEDFKKDIIKCAWHYITSDDAVVKQTAYLLAARFFEAFDTPQKFILRAWTGLLRPPHTEGRVLIRQALDILAPALPRSNASEVGYPQWARTTRRLLAEEGNGFSQIIIIYQLIVRQSELFFPVRALFVPHMVNCLQKLGLSSLASGESRILSIDILQVIFEWEQSANQASDEIAPLEIGEANKLSAAWSTPLAFRETMVSYLVRLATTSHDPQAKAVLLRRALALLQRMVGPSGWTDVTVKLHYFSRALEQNEFNKKELVDQAISAAMVLQIVASDKPDSWYHENSSILQKLVRKGLVTDESELHEALHHIFERLHGLFPLPKEDDEQQGDMGEFHNFIYTAIGDGLRDNTTLRSILRMLKSIVQVVPQRVDVFGGPLVRLLGKLTREHVQSAPGSNGYEAGVQLVTAILEICEISVAFLGEQRKGLLTAVLVLIEKSKSISLCQEMLRISRNWTLHLGDPYPTMKEKASLIRGMVAFEMRGEALFHSYLQLIFDIYTEPTLRRSDLTTRLEYSFLLGCRAREANLREKFMDLLDASIPRSLFSRLSYILGVQSWEALADHNWIYLALHLLLGTVDGDSPLKSKHKGPLDSSAYVSGVQMARNVVQPMQRLLFLDPQAAHDTWINVFPDAWASLSRREQADVTHHMITLLSKDYHIKQVEMRPNVVQTLLTGVLACSPAMTIPPHLVKYLAKTFDAWHVALEILETSLDSVRDDEITVRDAVYDSLADVYAELAEDDMFYGLWRRRCLHQETNIAIAFEQNGMWEQASNAYESAQAKSRAGSIPFSEPEYCLWEDHWMLSAEKLQSWEALYELAKQEGNQELQLESAWRIKDWADNRDSIEEQVKLLPEVATPRRRVFEAFIALLKVPGAVEKNVDFTKLLEDAMQLSLRKWAALPAHLSAAHVPLLQHFQQFVELQEAVQIFGSLSATNAQNLEKKSSELKMVLQAWRERLPDLHDDISIWSDLVAWRQNVFHAINKAYIPLISNNAQGGGATANSANTYGYRGYHETAWIINRFAHVARKHDLLDVCFNSLNKIYTLPNIEISEAFLKLREQARCHYQKPNDLQAGLEVINNTNLMYFSISQKAEFYTLKGMFHARFGRNEDANVAFGQAVQLDINQAKAWAEWGRFNDRMFKAAPADMTLAAAAVSCYLQAAGQYKSGKSRPLLSRVLWLISIDDANLTVSRAFDTYKGDGMFWYWIPFIPQLLASMTQREVKQVRYILYNIGKNWPQALFFPLRTTREEMSVIKKQAMAAAATQSMAANHPSQISGDIKRDTDQPMRDATSDEDQAQKSPSIVDTTKTSQTSLPASQPSPEVAHGSSGPTPSIVAPPAQPQSDAPAQPKQPWEYVDEILNVMKTGHPLMVLTIETMVDQILQRFKATPEEEIYRLVCMLLGDAVQGYATRASSADDDGQLAPMTVANLQRMVANLTGSARKDYEEDFLKSKPTQYEYVQRLQQWRDRYEKSLRSRPRIQSLDLLSHYLAEFQYGKFDEIEVPGQYTEDKDSNQNFVRIQKFGPKFENCRTHGQCWRRFTLHGSDNSRTYFSVQLPSPRFFRREDKVTQILRTFNSTLTRKKESRKRRLTFHLPAAISLSPGLRLMQTDSSYIALSDIYDEHCESMGITREDPILVAGEKIKQVVRDFRKSNGKMIDKAEFVTLKKEVMDEVVIKLIPEDVITRYMIRSMDGPSALWRMRKQFASQVATNAFVTHMFCMTSRTPSRFHLSRATGQMFMSDLVPGMHSHAPILASPDAVPFRFTPNMQNFVGPICTEGILTSSLMAIGRCLTEPEFDLDQQLCLFARDEVTQWFQMRGKVFAFDLTFRKHVAANIDSMVNRAELMACKIEREQAVNNPPNPGDKPVIQTVTNLICQATNPVHLNRMTETYHPWF</sequence>
<dbReference type="InterPro" id="IPR046805">
    <property type="entry name" value="Tra1_ring"/>
</dbReference>
<dbReference type="PANTHER" id="PTHR11139:SF1">
    <property type="entry name" value="TRANSFORMATION_TRANSCRIPTION DOMAIN-ASSOCIATED PROTEIN"/>
    <property type="match status" value="1"/>
</dbReference>
<dbReference type="InterPro" id="IPR011009">
    <property type="entry name" value="Kinase-like_dom_sf"/>
</dbReference>
<dbReference type="SUPFAM" id="SSF48371">
    <property type="entry name" value="ARM repeat"/>
    <property type="match status" value="2"/>
</dbReference>
<keyword evidence="6" id="KW-1185">Reference proteome</keyword>
<evidence type="ECO:0000313" key="5">
    <source>
        <dbReference type="EMBL" id="KIM90841.1"/>
    </source>
</evidence>
<dbReference type="SUPFAM" id="SSF56112">
    <property type="entry name" value="Protein kinase-like (PK-like)"/>
    <property type="match status" value="1"/>
</dbReference>
<name>A0A0C3GJL9_PILCF</name>
<dbReference type="PROSITE" id="PS50290">
    <property type="entry name" value="PI3_4_KINASE_3"/>
    <property type="match status" value="1"/>
</dbReference>
<dbReference type="InterPro" id="IPR014009">
    <property type="entry name" value="PIK_FAT"/>
</dbReference>
<dbReference type="Pfam" id="PF02259">
    <property type="entry name" value="FAT"/>
    <property type="match status" value="1"/>
</dbReference>
<dbReference type="Pfam" id="PF20175">
    <property type="entry name" value="Tra1_central"/>
    <property type="match status" value="1"/>
</dbReference>
<dbReference type="SMART" id="SM00146">
    <property type="entry name" value="PI3Kc"/>
    <property type="match status" value="1"/>
</dbReference>
<comment type="similarity">
    <text evidence="1">Belongs to the PI3/PI4-kinase family. TRA1 subfamily.</text>
</comment>
<feature type="compositionally biased region" description="Basic and acidic residues" evidence="2">
    <location>
        <begin position="2934"/>
        <end position="2947"/>
    </location>
</feature>
<dbReference type="GO" id="GO:0006355">
    <property type="term" value="P:regulation of DNA-templated transcription"/>
    <property type="evidence" value="ECO:0007669"/>
    <property type="project" value="TreeGrafter"/>
</dbReference>
<evidence type="ECO:0000313" key="6">
    <source>
        <dbReference type="Proteomes" id="UP000054166"/>
    </source>
</evidence>
<accession>A0A0C3GJL9</accession>
<dbReference type="InterPro" id="IPR050517">
    <property type="entry name" value="DDR_Repair_Kinase"/>
</dbReference>
<dbReference type="PROSITE" id="PS51189">
    <property type="entry name" value="FAT"/>
    <property type="match status" value="1"/>
</dbReference>
<reference evidence="5 6" key="1">
    <citation type="submission" date="2014-04" db="EMBL/GenBank/DDBJ databases">
        <authorList>
            <consortium name="DOE Joint Genome Institute"/>
            <person name="Kuo A."/>
            <person name="Tarkka M."/>
            <person name="Buscot F."/>
            <person name="Kohler A."/>
            <person name="Nagy L.G."/>
            <person name="Floudas D."/>
            <person name="Copeland A."/>
            <person name="Barry K.W."/>
            <person name="Cichocki N."/>
            <person name="Veneault-Fourrey C."/>
            <person name="LaButti K."/>
            <person name="Lindquist E.A."/>
            <person name="Lipzen A."/>
            <person name="Lundell T."/>
            <person name="Morin E."/>
            <person name="Murat C."/>
            <person name="Sun H."/>
            <person name="Tunlid A."/>
            <person name="Henrissat B."/>
            <person name="Grigoriev I.V."/>
            <person name="Hibbett D.S."/>
            <person name="Martin F."/>
            <person name="Nordberg H.P."/>
            <person name="Cantor M.N."/>
            <person name="Hua S.X."/>
        </authorList>
    </citation>
    <scope>NUCLEOTIDE SEQUENCE [LARGE SCALE GENOMIC DNA]</scope>
    <source>
        <strain evidence="5 6">F 1598</strain>
    </source>
</reference>
<evidence type="ECO:0008006" key="7">
    <source>
        <dbReference type="Google" id="ProtNLM"/>
    </source>
</evidence>
<organism evidence="5 6">
    <name type="scientific">Piloderma croceum (strain F 1598)</name>
    <dbReference type="NCBI Taxonomy" id="765440"/>
    <lineage>
        <taxon>Eukaryota</taxon>
        <taxon>Fungi</taxon>
        <taxon>Dikarya</taxon>
        <taxon>Basidiomycota</taxon>
        <taxon>Agaricomycotina</taxon>
        <taxon>Agaricomycetes</taxon>
        <taxon>Agaricomycetidae</taxon>
        <taxon>Atheliales</taxon>
        <taxon>Atheliaceae</taxon>
        <taxon>Piloderma</taxon>
    </lineage>
</organism>
<dbReference type="InterPro" id="IPR003151">
    <property type="entry name" value="PIK-rel_kinase_FAT"/>
</dbReference>
<dbReference type="STRING" id="765440.A0A0C3GJL9"/>
<evidence type="ECO:0000256" key="2">
    <source>
        <dbReference type="SAM" id="MobiDB-lite"/>
    </source>
</evidence>
<dbReference type="Proteomes" id="UP000054166">
    <property type="component" value="Unassembled WGS sequence"/>
</dbReference>
<dbReference type="EMBL" id="KN832972">
    <property type="protein sequence ID" value="KIM90841.1"/>
    <property type="molecule type" value="Genomic_DNA"/>
</dbReference>
<dbReference type="GO" id="GO:0005634">
    <property type="term" value="C:nucleus"/>
    <property type="evidence" value="ECO:0007669"/>
    <property type="project" value="TreeGrafter"/>
</dbReference>
<feature type="region of interest" description="Disordered" evidence="2">
    <location>
        <begin position="2920"/>
        <end position="3006"/>
    </location>
</feature>
<gene>
    <name evidence="5" type="ORF">PILCRDRAFT_811330</name>
</gene>
<dbReference type="HOGENOM" id="CLU_000129_1_0_1"/>
<dbReference type="InParanoid" id="A0A0C3GJL9"/>